<dbReference type="InterPro" id="IPR004358">
    <property type="entry name" value="Sig_transdc_His_kin-like_C"/>
</dbReference>
<accession>A0AAC8QBD0</accession>
<feature type="transmembrane region" description="Helical" evidence="9">
    <location>
        <begin position="89"/>
        <end position="107"/>
    </location>
</feature>
<dbReference type="PROSITE" id="PS50112">
    <property type="entry name" value="PAS"/>
    <property type="match status" value="1"/>
</dbReference>
<evidence type="ECO:0000256" key="7">
    <source>
        <dbReference type="ARBA" id="ARBA00023012"/>
    </source>
</evidence>
<dbReference type="KEGG" id="age:AA314_06166"/>
<dbReference type="Pfam" id="PF02518">
    <property type="entry name" value="HATPase_c"/>
    <property type="match status" value="1"/>
</dbReference>
<dbReference type="PANTHER" id="PTHR43065">
    <property type="entry name" value="SENSOR HISTIDINE KINASE"/>
    <property type="match status" value="1"/>
</dbReference>
<evidence type="ECO:0000256" key="2">
    <source>
        <dbReference type="ARBA" id="ARBA00012438"/>
    </source>
</evidence>
<evidence type="ECO:0000256" key="3">
    <source>
        <dbReference type="ARBA" id="ARBA00022679"/>
    </source>
</evidence>
<dbReference type="InterPro" id="IPR035965">
    <property type="entry name" value="PAS-like_dom_sf"/>
</dbReference>
<dbReference type="SMART" id="SM00387">
    <property type="entry name" value="HATPase_c"/>
    <property type="match status" value="1"/>
</dbReference>
<keyword evidence="4" id="KW-0547">Nucleotide-binding</keyword>
<reference evidence="14 16" key="2">
    <citation type="submission" date="2018-08" db="EMBL/GenBank/DDBJ databases">
        <title>Genomic Encyclopedia of Archaeal and Bacterial Type Strains, Phase II (KMG-II): from individual species to whole genera.</title>
        <authorList>
            <person name="Goeker M."/>
        </authorList>
    </citation>
    <scope>NUCLEOTIDE SEQUENCE [LARGE SCALE GENOMIC DNA]</scope>
    <source>
        <strain evidence="14 16">DSM 2261</strain>
    </source>
</reference>
<evidence type="ECO:0000256" key="6">
    <source>
        <dbReference type="ARBA" id="ARBA00022840"/>
    </source>
</evidence>
<dbReference type="AlphaFoldDB" id="A0AAC8QBD0"/>
<dbReference type="InterPro" id="IPR000014">
    <property type="entry name" value="PAS"/>
</dbReference>
<dbReference type="CDD" id="cd00130">
    <property type="entry name" value="PAS"/>
    <property type="match status" value="1"/>
</dbReference>
<dbReference type="EC" id="2.7.13.3" evidence="2"/>
<feature type="domain" description="PAC" evidence="12">
    <location>
        <begin position="276"/>
        <end position="329"/>
    </location>
</feature>
<keyword evidence="9" id="KW-0472">Membrane</keyword>
<dbReference type="InterPro" id="IPR005467">
    <property type="entry name" value="His_kinase_dom"/>
</dbReference>
<keyword evidence="6" id="KW-0067">ATP-binding</keyword>
<evidence type="ECO:0000256" key="4">
    <source>
        <dbReference type="ARBA" id="ARBA00022741"/>
    </source>
</evidence>
<dbReference type="GO" id="GO:0004673">
    <property type="term" value="F:protein histidine kinase activity"/>
    <property type="evidence" value="ECO:0007669"/>
    <property type="project" value="UniProtKB-EC"/>
</dbReference>
<dbReference type="Pfam" id="PF08448">
    <property type="entry name" value="PAS_4"/>
    <property type="match status" value="1"/>
</dbReference>
<evidence type="ECO:0000259" key="10">
    <source>
        <dbReference type="PROSITE" id="PS50109"/>
    </source>
</evidence>
<sequence>MSQGPWAWFVARLDGFLSESLRQASPLELGRARLLAGVCLGLLVCDTLILALMLLSQGPWSVILVGVVCAVGFGGALALLRRSSSTRPLALLLCSLVTAGMINSTLQLRSLEVATHASVMLVPVLSVYLLGWRLGLLFSSLASVNVGLVFPLYAWGSLSEPGQALCIFAALYVLCAWAVGWLFISARDEVQGRVERTLRTLRESEGKLVSLIESTDDLVISLDAQGRMVTANDAARQLFLRLMGRELHTGEPPFSGLPLEERARWLGFLSQAVQGQRVREELRLPLKERTLTVELTISPVRGEGERVVGTTLFGRDITTRKEAEARLSEMHRNLLDVSRQAGMAEVATEVLHNVGNALNSVTVSAGLVTERLHGLHVSGVSRTAELLDVHAAELVTFLTVDPRGRQLPAYLKELARTLAEERERALEEMLTLSESVRHMDTVVRMQQRHARSSGMEERLPVPELLDDALRLHALFFEREGIQLRREYAPVPPLWVDRHKLLQILFNLVSNARHALLESGRPDKQLTLRLRPAAAGRLRIEVSDNGVGLAPETLPRLFSPGFTTKKDGHGFGLHLSALAAAELHGSLSCTSAGVGQGATFILELPTASEPLAGASGEDRPGLGRRPSPVGA</sequence>
<dbReference type="GO" id="GO:0005524">
    <property type="term" value="F:ATP binding"/>
    <property type="evidence" value="ECO:0007669"/>
    <property type="project" value="UniProtKB-KW"/>
</dbReference>
<evidence type="ECO:0000256" key="1">
    <source>
        <dbReference type="ARBA" id="ARBA00000085"/>
    </source>
</evidence>
<keyword evidence="7" id="KW-0902">Two-component regulatory system</keyword>
<keyword evidence="9" id="KW-1133">Transmembrane helix</keyword>
<feature type="transmembrane region" description="Helical" evidence="9">
    <location>
        <begin position="137"/>
        <end position="156"/>
    </location>
</feature>
<dbReference type="EMBL" id="CP011509">
    <property type="protein sequence ID" value="AKJ04540.1"/>
    <property type="molecule type" value="Genomic_DNA"/>
</dbReference>
<evidence type="ECO:0000313" key="14">
    <source>
        <dbReference type="EMBL" id="REG37391.1"/>
    </source>
</evidence>
<evidence type="ECO:0000256" key="8">
    <source>
        <dbReference type="SAM" id="MobiDB-lite"/>
    </source>
</evidence>
<dbReference type="GO" id="GO:0000160">
    <property type="term" value="P:phosphorelay signal transduction system"/>
    <property type="evidence" value="ECO:0007669"/>
    <property type="project" value="UniProtKB-KW"/>
</dbReference>
<feature type="transmembrane region" description="Helical" evidence="9">
    <location>
        <begin position="60"/>
        <end position="80"/>
    </location>
</feature>
<keyword evidence="16" id="KW-1185">Reference proteome</keyword>
<evidence type="ECO:0000256" key="9">
    <source>
        <dbReference type="SAM" id="Phobius"/>
    </source>
</evidence>
<keyword evidence="9" id="KW-0812">Transmembrane</keyword>
<name>A0AAC8QBD0_9BACT</name>
<evidence type="ECO:0000313" key="15">
    <source>
        <dbReference type="Proteomes" id="UP000035579"/>
    </source>
</evidence>
<keyword evidence="3" id="KW-0808">Transferase</keyword>
<dbReference type="Gene3D" id="3.30.450.20">
    <property type="entry name" value="PAS domain"/>
    <property type="match status" value="1"/>
</dbReference>
<feature type="transmembrane region" description="Helical" evidence="9">
    <location>
        <begin position="162"/>
        <end position="184"/>
    </location>
</feature>
<evidence type="ECO:0000259" key="12">
    <source>
        <dbReference type="PROSITE" id="PS50113"/>
    </source>
</evidence>
<organism evidence="13 15">
    <name type="scientific">Archangium gephyra</name>
    <dbReference type="NCBI Taxonomy" id="48"/>
    <lineage>
        <taxon>Bacteria</taxon>
        <taxon>Pseudomonadati</taxon>
        <taxon>Myxococcota</taxon>
        <taxon>Myxococcia</taxon>
        <taxon>Myxococcales</taxon>
        <taxon>Cystobacterineae</taxon>
        <taxon>Archangiaceae</taxon>
        <taxon>Archangium</taxon>
    </lineage>
</organism>
<proteinExistence type="predicted"/>
<evidence type="ECO:0000256" key="5">
    <source>
        <dbReference type="ARBA" id="ARBA00022777"/>
    </source>
</evidence>
<dbReference type="InterPro" id="IPR000700">
    <property type="entry name" value="PAS-assoc_C"/>
</dbReference>
<dbReference type="PRINTS" id="PR00344">
    <property type="entry name" value="BCTRLSENSOR"/>
</dbReference>
<dbReference type="RefSeq" id="WP_053066815.1">
    <property type="nucleotide sequence ID" value="NZ_CP011509.1"/>
</dbReference>
<dbReference type="NCBIfam" id="TIGR00229">
    <property type="entry name" value="sensory_box"/>
    <property type="match status" value="1"/>
</dbReference>
<protein>
    <recommendedName>
        <fullName evidence="2">histidine kinase</fullName>
        <ecNumber evidence="2">2.7.13.3</ecNumber>
    </recommendedName>
</protein>
<feature type="region of interest" description="Disordered" evidence="8">
    <location>
        <begin position="609"/>
        <end position="630"/>
    </location>
</feature>
<evidence type="ECO:0000313" key="13">
    <source>
        <dbReference type="EMBL" id="AKJ04540.1"/>
    </source>
</evidence>
<dbReference type="EMBL" id="QUMU01000001">
    <property type="protein sequence ID" value="REG37391.1"/>
    <property type="molecule type" value="Genomic_DNA"/>
</dbReference>
<dbReference type="PANTHER" id="PTHR43065:SF46">
    <property type="entry name" value="C4-DICARBOXYLATE TRANSPORT SENSOR PROTEIN DCTB"/>
    <property type="match status" value="1"/>
</dbReference>
<dbReference type="Gene3D" id="3.30.565.10">
    <property type="entry name" value="Histidine kinase-like ATPase, C-terminal domain"/>
    <property type="match status" value="1"/>
</dbReference>
<dbReference type="Proteomes" id="UP000035579">
    <property type="component" value="Chromosome"/>
</dbReference>
<dbReference type="PROSITE" id="PS50109">
    <property type="entry name" value="HIS_KIN"/>
    <property type="match status" value="1"/>
</dbReference>
<reference evidence="13 15" key="1">
    <citation type="submission" date="2015-05" db="EMBL/GenBank/DDBJ databases">
        <title>Genome assembly of Archangium gephyra DSM 2261.</title>
        <authorList>
            <person name="Sharma G."/>
            <person name="Subramanian S."/>
        </authorList>
    </citation>
    <scope>NUCLEOTIDE SEQUENCE [LARGE SCALE GENOMIC DNA]</scope>
    <source>
        <strain evidence="13 15">DSM 2261</strain>
    </source>
</reference>
<feature type="transmembrane region" description="Helical" evidence="9">
    <location>
        <begin position="32"/>
        <end position="54"/>
    </location>
</feature>
<dbReference type="InterPro" id="IPR013656">
    <property type="entry name" value="PAS_4"/>
</dbReference>
<dbReference type="SUPFAM" id="SSF55874">
    <property type="entry name" value="ATPase domain of HSP90 chaperone/DNA topoisomerase II/histidine kinase"/>
    <property type="match status" value="1"/>
</dbReference>
<evidence type="ECO:0000313" key="16">
    <source>
        <dbReference type="Proteomes" id="UP000256345"/>
    </source>
</evidence>
<comment type="catalytic activity">
    <reaction evidence="1">
        <text>ATP + protein L-histidine = ADP + protein N-phospho-L-histidine.</text>
        <dbReference type="EC" id="2.7.13.3"/>
    </reaction>
</comment>
<dbReference type="InterPro" id="IPR003594">
    <property type="entry name" value="HATPase_dom"/>
</dbReference>
<gene>
    <name evidence="13" type="ORF">AA314_06166</name>
    <name evidence="14" type="ORF">ATI61_101375</name>
</gene>
<feature type="domain" description="Histidine kinase" evidence="10">
    <location>
        <begin position="432"/>
        <end position="607"/>
    </location>
</feature>
<dbReference type="SUPFAM" id="SSF55785">
    <property type="entry name" value="PYP-like sensor domain (PAS domain)"/>
    <property type="match status" value="1"/>
</dbReference>
<dbReference type="InterPro" id="IPR036890">
    <property type="entry name" value="HATPase_C_sf"/>
</dbReference>
<feature type="domain" description="PAS" evidence="11">
    <location>
        <begin position="204"/>
        <end position="239"/>
    </location>
</feature>
<dbReference type="PROSITE" id="PS50113">
    <property type="entry name" value="PAC"/>
    <property type="match status" value="1"/>
</dbReference>
<evidence type="ECO:0000259" key="11">
    <source>
        <dbReference type="PROSITE" id="PS50112"/>
    </source>
</evidence>
<dbReference type="Proteomes" id="UP000256345">
    <property type="component" value="Unassembled WGS sequence"/>
</dbReference>
<keyword evidence="5 13" id="KW-0418">Kinase</keyword>